<dbReference type="AlphaFoldDB" id="A0A656AIF0"/>
<accession>A0A656AIF0</accession>
<protein>
    <submittedName>
        <fullName evidence="1">Uncharacterized protein</fullName>
    </submittedName>
</protein>
<organism evidence="1 2">
    <name type="scientific">Vibrio cholerae</name>
    <dbReference type="NCBI Taxonomy" id="666"/>
    <lineage>
        <taxon>Bacteria</taxon>
        <taxon>Pseudomonadati</taxon>
        <taxon>Pseudomonadota</taxon>
        <taxon>Gammaproteobacteria</taxon>
        <taxon>Vibrionales</taxon>
        <taxon>Vibrionaceae</taxon>
        <taxon>Vibrio</taxon>
    </lineage>
</organism>
<reference evidence="1 2" key="1">
    <citation type="submission" date="2015-07" db="EMBL/GenBank/DDBJ databases">
        <authorList>
            <consortium name="Pathogen Informatics"/>
        </authorList>
    </citation>
    <scope>NUCLEOTIDE SEQUENCE [LARGE SCALE GENOMIC DNA]</scope>
    <source>
        <strain evidence="1 2">A316</strain>
    </source>
</reference>
<proteinExistence type="predicted"/>
<dbReference type="EMBL" id="CWQY01000004">
    <property type="protein sequence ID" value="CSC26468.1"/>
    <property type="molecule type" value="Genomic_DNA"/>
</dbReference>
<sequence length="52" mass="5609">MRAFSSAACFVSSRAPSLANWYICNAALSVYLAACHWVCASSRFCSETTPSL</sequence>
<name>A0A656AIF0_VIBCL</name>
<gene>
    <name evidence="1" type="ORF">ERS013200_01012</name>
</gene>
<evidence type="ECO:0000313" key="1">
    <source>
        <dbReference type="EMBL" id="CSC26468.1"/>
    </source>
</evidence>
<evidence type="ECO:0000313" key="2">
    <source>
        <dbReference type="Proteomes" id="UP000041770"/>
    </source>
</evidence>
<dbReference type="Proteomes" id="UP000041770">
    <property type="component" value="Unassembled WGS sequence"/>
</dbReference>